<dbReference type="Gene3D" id="3.60.10.10">
    <property type="entry name" value="Endonuclease/exonuclease/phosphatase"/>
    <property type="match status" value="1"/>
</dbReference>
<dbReference type="PANTHER" id="PTHR33710">
    <property type="entry name" value="BNAC02G09200D PROTEIN"/>
    <property type="match status" value="1"/>
</dbReference>
<dbReference type="STRING" id="200361.A0A453Q2J9"/>
<evidence type="ECO:0000313" key="2">
    <source>
        <dbReference type="Proteomes" id="UP000015105"/>
    </source>
</evidence>
<reference evidence="2" key="2">
    <citation type="journal article" date="2017" name="Nat. Plants">
        <title>The Aegilops tauschii genome reveals multiple impacts of transposons.</title>
        <authorList>
            <person name="Zhao G."/>
            <person name="Zou C."/>
            <person name="Li K."/>
            <person name="Wang K."/>
            <person name="Li T."/>
            <person name="Gao L."/>
            <person name="Zhang X."/>
            <person name="Wang H."/>
            <person name="Yang Z."/>
            <person name="Liu X."/>
            <person name="Jiang W."/>
            <person name="Mao L."/>
            <person name="Kong X."/>
            <person name="Jiao Y."/>
            <person name="Jia J."/>
        </authorList>
    </citation>
    <scope>NUCLEOTIDE SEQUENCE [LARGE SCALE GENOMIC DNA]</scope>
    <source>
        <strain evidence="2">cv. AL8/78</strain>
    </source>
</reference>
<dbReference type="Proteomes" id="UP000015105">
    <property type="component" value="Chromosome 6D"/>
</dbReference>
<sequence>MCILAGDFNLIARAADKSNPNINRRLMAAFRAFINELQLKDLYLHGRRYTWSNGQQNATMVKLDRVLFNEEGNAMMPSCLLQALSSDMSDHCPILLTCDANFRPVQRFRFKNHWVRMDGFQQVVNAAWQADPNCRDAYLLLHRKLARQSVARFEFAYDW</sequence>
<reference evidence="1" key="5">
    <citation type="journal article" date="2021" name="G3 (Bethesda)">
        <title>Aegilops tauschii genome assembly Aet v5.0 features greater sequence contiguity and improved annotation.</title>
        <authorList>
            <person name="Wang L."/>
            <person name="Zhu T."/>
            <person name="Rodriguez J.C."/>
            <person name="Deal K.R."/>
            <person name="Dubcovsky J."/>
            <person name="McGuire P.E."/>
            <person name="Lux T."/>
            <person name="Spannagl M."/>
            <person name="Mayer K.F.X."/>
            <person name="Baldrich P."/>
            <person name="Meyers B.C."/>
            <person name="Huo N."/>
            <person name="Gu Y.Q."/>
            <person name="Zhou H."/>
            <person name="Devos K.M."/>
            <person name="Bennetzen J.L."/>
            <person name="Unver T."/>
            <person name="Budak H."/>
            <person name="Gulick P.J."/>
            <person name="Galiba G."/>
            <person name="Kalapos B."/>
            <person name="Nelson D.R."/>
            <person name="Li P."/>
            <person name="You F.M."/>
            <person name="Luo M.C."/>
            <person name="Dvorak J."/>
        </authorList>
    </citation>
    <scope>NUCLEOTIDE SEQUENCE [LARGE SCALE GENOMIC DNA]</scope>
    <source>
        <strain evidence="1">cv. AL8/78</strain>
    </source>
</reference>
<dbReference type="PANTHER" id="PTHR33710:SF48">
    <property type="entry name" value="OS02G0307075 PROTEIN"/>
    <property type="match status" value="1"/>
</dbReference>
<dbReference type="AlphaFoldDB" id="A0A453Q2J9"/>
<dbReference type="Gramene" id="AET6Gv20953100.2">
    <property type="protein sequence ID" value="AET6Gv20953100.2"/>
    <property type="gene ID" value="AET6Gv20953100"/>
</dbReference>
<proteinExistence type="predicted"/>
<keyword evidence="2" id="KW-1185">Reference proteome</keyword>
<protein>
    <recommendedName>
        <fullName evidence="3">Endonuclease/exonuclease/phosphatase domain-containing protein</fullName>
    </recommendedName>
</protein>
<name>A0A453Q2J9_AEGTS</name>
<dbReference type="EnsemblPlants" id="AET6Gv20953100.2">
    <property type="protein sequence ID" value="AET6Gv20953100.2"/>
    <property type="gene ID" value="AET6Gv20953100"/>
</dbReference>
<dbReference type="SUPFAM" id="SSF56219">
    <property type="entry name" value="DNase I-like"/>
    <property type="match status" value="1"/>
</dbReference>
<evidence type="ECO:0008006" key="3">
    <source>
        <dbReference type="Google" id="ProtNLM"/>
    </source>
</evidence>
<reference evidence="1" key="4">
    <citation type="submission" date="2019-03" db="UniProtKB">
        <authorList>
            <consortium name="EnsemblPlants"/>
        </authorList>
    </citation>
    <scope>IDENTIFICATION</scope>
</reference>
<organism evidence="1 2">
    <name type="scientific">Aegilops tauschii subsp. strangulata</name>
    <name type="common">Goatgrass</name>
    <dbReference type="NCBI Taxonomy" id="200361"/>
    <lineage>
        <taxon>Eukaryota</taxon>
        <taxon>Viridiplantae</taxon>
        <taxon>Streptophyta</taxon>
        <taxon>Embryophyta</taxon>
        <taxon>Tracheophyta</taxon>
        <taxon>Spermatophyta</taxon>
        <taxon>Magnoliopsida</taxon>
        <taxon>Liliopsida</taxon>
        <taxon>Poales</taxon>
        <taxon>Poaceae</taxon>
        <taxon>BOP clade</taxon>
        <taxon>Pooideae</taxon>
        <taxon>Triticodae</taxon>
        <taxon>Triticeae</taxon>
        <taxon>Triticinae</taxon>
        <taxon>Aegilops</taxon>
    </lineage>
</organism>
<accession>A0A453Q2J9</accession>
<reference evidence="1" key="3">
    <citation type="journal article" date="2017" name="Nature">
        <title>Genome sequence of the progenitor of the wheat D genome Aegilops tauschii.</title>
        <authorList>
            <person name="Luo M.C."/>
            <person name="Gu Y.Q."/>
            <person name="Puiu D."/>
            <person name="Wang H."/>
            <person name="Twardziok S.O."/>
            <person name="Deal K.R."/>
            <person name="Huo N."/>
            <person name="Zhu T."/>
            <person name="Wang L."/>
            <person name="Wang Y."/>
            <person name="McGuire P.E."/>
            <person name="Liu S."/>
            <person name="Long H."/>
            <person name="Ramasamy R.K."/>
            <person name="Rodriguez J.C."/>
            <person name="Van S.L."/>
            <person name="Yuan L."/>
            <person name="Wang Z."/>
            <person name="Xia Z."/>
            <person name="Xiao L."/>
            <person name="Anderson O.D."/>
            <person name="Ouyang S."/>
            <person name="Liang Y."/>
            <person name="Zimin A.V."/>
            <person name="Pertea G."/>
            <person name="Qi P."/>
            <person name="Bennetzen J.L."/>
            <person name="Dai X."/>
            <person name="Dawson M.W."/>
            <person name="Muller H.G."/>
            <person name="Kugler K."/>
            <person name="Rivarola-Duarte L."/>
            <person name="Spannagl M."/>
            <person name="Mayer K.F.X."/>
            <person name="Lu F.H."/>
            <person name="Bevan M.W."/>
            <person name="Leroy P."/>
            <person name="Li P."/>
            <person name="You F.M."/>
            <person name="Sun Q."/>
            <person name="Liu Z."/>
            <person name="Lyons E."/>
            <person name="Wicker T."/>
            <person name="Salzberg S.L."/>
            <person name="Devos K.M."/>
            <person name="Dvorak J."/>
        </authorList>
    </citation>
    <scope>NUCLEOTIDE SEQUENCE [LARGE SCALE GENOMIC DNA]</scope>
    <source>
        <strain evidence="1">cv. AL8/78</strain>
    </source>
</reference>
<evidence type="ECO:0000313" key="1">
    <source>
        <dbReference type="EnsemblPlants" id="AET6Gv20953100.2"/>
    </source>
</evidence>
<reference evidence="2" key="1">
    <citation type="journal article" date="2014" name="Science">
        <title>Ancient hybridizations among the ancestral genomes of bread wheat.</title>
        <authorList>
            <consortium name="International Wheat Genome Sequencing Consortium,"/>
            <person name="Marcussen T."/>
            <person name="Sandve S.R."/>
            <person name="Heier L."/>
            <person name="Spannagl M."/>
            <person name="Pfeifer M."/>
            <person name="Jakobsen K.S."/>
            <person name="Wulff B.B."/>
            <person name="Steuernagel B."/>
            <person name="Mayer K.F."/>
            <person name="Olsen O.A."/>
        </authorList>
    </citation>
    <scope>NUCLEOTIDE SEQUENCE [LARGE SCALE GENOMIC DNA]</scope>
    <source>
        <strain evidence="2">cv. AL8/78</strain>
    </source>
</reference>
<dbReference type="InterPro" id="IPR036691">
    <property type="entry name" value="Endo/exonu/phosph_ase_sf"/>
</dbReference>